<evidence type="ECO:0000313" key="2">
    <source>
        <dbReference type="Proteomes" id="UP001372834"/>
    </source>
</evidence>
<dbReference type="AlphaFoldDB" id="A0AAN8S6R7"/>
<comment type="caution">
    <text evidence="1">The sequence shown here is derived from an EMBL/GenBank/DDBJ whole genome shotgun (WGS) entry which is preliminary data.</text>
</comment>
<reference evidence="1 2" key="1">
    <citation type="submission" date="2023-10" db="EMBL/GenBank/DDBJ databases">
        <title>Genomes of two closely related lineages of the louse Polyplax serrata with different host specificities.</title>
        <authorList>
            <person name="Martinu J."/>
            <person name="Tarabai H."/>
            <person name="Stefka J."/>
            <person name="Hypsa V."/>
        </authorList>
    </citation>
    <scope>NUCLEOTIDE SEQUENCE [LARGE SCALE GENOMIC DNA]</scope>
    <source>
        <strain evidence="1">HR10_N</strain>
    </source>
</reference>
<protein>
    <submittedName>
        <fullName evidence="1">Uncharacterized protein</fullName>
    </submittedName>
</protein>
<organism evidence="1 2">
    <name type="scientific">Polyplax serrata</name>
    <name type="common">Common mouse louse</name>
    <dbReference type="NCBI Taxonomy" id="468196"/>
    <lineage>
        <taxon>Eukaryota</taxon>
        <taxon>Metazoa</taxon>
        <taxon>Ecdysozoa</taxon>
        <taxon>Arthropoda</taxon>
        <taxon>Hexapoda</taxon>
        <taxon>Insecta</taxon>
        <taxon>Pterygota</taxon>
        <taxon>Neoptera</taxon>
        <taxon>Paraneoptera</taxon>
        <taxon>Psocodea</taxon>
        <taxon>Troctomorpha</taxon>
        <taxon>Phthiraptera</taxon>
        <taxon>Anoplura</taxon>
        <taxon>Polyplacidae</taxon>
        <taxon>Polyplax</taxon>
    </lineage>
</organism>
<name>A0AAN8S6R7_POLSC</name>
<dbReference type="Proteomes" id="UP001372834">
    <property type="component" value="Unassembled WGS sequence"/>
</dbReference>
<sequence>MNLKRPHRIRLELTQSAVRFVRWRSESSFVFSLPPPPPPSPLLLQVCTFQVRFGDERNEIGQCPLCVGSSAFLRFFPIEAFGKFKTDCVLLCRIAVTLGEYYQVKDFRMDKNGG</sequence>
<dbReference type="EMBL" id="JAWJWE010000010">
    <property type="protein sequence ID" value="KAK6630539.1"/>
    <property type="molecule type" value="Genomic_DNA"/>
</dbReference>
<accession>A0AAN8S6R7</accession>
<evidence type="ECO:0000313" key="1">
    <source>
        <dbReference type="EMBL" id="KAK6630539.1"/>
    </source>
</evidence>
<gene>
    <name evidence="1" type="ORF">RUM43_014524</name>
</gene>
<proteinExistence type="predicted"/>